<dbReference type="Proteomes" id="UP000485058">
    <property type="component" value="Unassembled WGS sequence"/>
</dbReference>
<organism evidence="2 3">
    <name type="scientific">Haematococcus lacustris</name>
    <name type="common">Green alga</name>
    <name type="synonym">Haematococcus pluvialis</name>
    <dbReference type="NCBI Taxonomy" id="44745"/>
    <lineage>
        <taxon>Eukaryota</taxon>
        <taxon>Viridiplantae</taxon>
        <taxon>Chlorophyta</taxon>
        <taxon>core chlorophytes</taxon>
        <taxon>Chlorophyceae</taxon>
        <taxon>CS clade</taxon>
        <taxon>Chlamydomonadales</taxon>
        <taxon>Haematococcaceae</taxon>
        <taxon>Haematococcus</taxon>
    </lineage>
</organism>
<gene>
    <name evidence="2" type="ORF">HaLaN_30455</name>
</gene>
<evidence type="ECO:0000313" key="3">
    <source>
        <dbReference type="Proteomes" id="UP000485058"/>
    </source>
</evidence>
<feature type="region of interest" description="Disordered" evidence="1">
    <location>
        <begin position="165"/>
        <end position="186"/>
    </location>
</feature>
<sequence length="321" mass="32719">MPEKHRRSSSTCSENWKMHASYAPGKAGGSSVAEARVSRLCRLPLAARFTSSSGGRDISQPPAAPLVATQAALQLLGVGLASAAAQVVEDGLVQDPSLMLKLDGLISATLDHTPCAFTHCAPLRTASGQVFVQLEFSACYVALDPGRHEAEPVLVILLQRMTPPAAPPAATPTPLTHTDPSLPLPTPAAATVLQLGQGSQAAAGQQSAGAGAGSDQGPGAVGGGSGGAQLVSGSQLSSQLTFQLQLSHLALAHATAIITIMTLDGQVLYQNGRSVEYLGFMTGQAAAAGQSLHAPHHLLRRIFAADPLALDALMVATGQGQ</sequence>
<dbReference type="EMBL" id="BLLF01005606">
    <property type="protein sequence ID" value="GFH31411.1"/>
    <property type="molecule type" value="Genomic_DNA"/>
</dbReference>
<evidence type="ECO:0000256" key="1">
    <source>
        <dbReference type="SAM" id="MobiDB-lite"/>
    </source>
</evidence>
<feature type="compositionally biased region" description="Low complexity" evidence="1">
    <location>
        <begin position="172"/>
        <end position="186"/>
    </location>
</feature>
<evidence type="ECO:0000313" key="2">
    <source>
        <dbReference type="EMBL" id="GFH31411.1"/>
    </source>
</evidence>
<name>A0A6A0AGJ7_HAELA</name>
<feature type="non-terminal residue" evidence="2">
    <location>
        <position position="1"/>
    </location>
</feature>
<dbReference type="AlphaFoldDB" id="A0A6A0AGJ7"/>
<keyword evidence="3" id="KW-1185">Reference proteome</keyword>
<accession>A0A6A0AGJ7</accession>
<proteinExistence type="predicted"/>
<feature type="compositionally biased region" description="Gly residues" evidence="1">
    <location>
        <begin position="210"/>
        <end position="227"/>
    </location>
</feature>
<comment type="caution">
    <text evidence="2">The sequence shown here is derived from an EMBL/GenBank/DDBJ whole genome shotgun (WGS) entry which is preliminary data.</text>
</comment>
<reference evidence="2 3" key="1">
    <citation type="submission" date="2020-02" db="EMBL/GenBank/DDBJ databases">
        <title>Draft genome sequence of Haematococcus lacustris strain NIES-144.</title>
        <authorList>
            <person name="Morimoto D."/>
            <person name="Nakagawa S."/>
            <person name="Yoshida T."/>
            <person name="Sawayama S."/>
        </authorList>
    </citation>
    <scope>NUCLEOTIDE SEQUENCE [LARGE SCALE GENOMIC DNA]</scope>
    <source>
        <strain evidence="2 3">NIES-144</strain>
    </source>
</reference>
<protein>
    <submittedName>
        <fullName evidence="2">Guanylate cyclase domain-containing protein</fullName>
    </submittedName>
</protein>
<feature type="non-terminal residue" evidence="2">
    <location>
        <position position="321"/>
    </location>
</feature>
<feature type="region of interest" description="Disordered" evidence="1">
    <location>
        <begin position="203"/>
        <end position="227"/>
    </location>
</feature>